<evidence type="ECO:0000256" key="11">
    <source>
        <dbReference type="ARBA" id="ARBA00023180"/>
    </source>
</evidence>
<dbReference type="GO" id="GO:0003828">
    <property type="term" value="F:alpha-N-acetylneuraminate alpha-2,8-sialyltransferase activity"/>
    <property type="evidence" value="ECO:0007669"/>
    <property type="project" value="TreeGrafter"/>
</dbReference>
<comment type="similarity">
    <text evidence="2">Belongs to the glycosyltransferase 29 family.</text>
</comment>
<dbReference type="GeneTree" id="ENSGT01030000234535"/>
<evidence type="ECO:0000256" key="1">
    <source>
        <dbReference type="ARBA" id="ARBA00004323"/>
    </source>
</evidence>
<evidence type="ECO:0000256" key="13">
    <source>
        <dbReference type="SAM" id="Phobius"/>
    </source>
</evidence>
<dbReference type="GO" id="GO:0009311">
    <property type="term" value="P:oligosaccharide metabolic process"/>
    <property type="evidence" value="ECO:0007669"/>
    <property type="project" value="TreeGrafter"/>
</dbReference>
<dbReference type="InterPro" id="IPR038578">
    <property type="entry name" value="GT29-like_sf"/>
</dbReference>
<dbReference type="Gene3D" id="3.90.1480.20">
    <property type="entry name" value="Glycosyl transferase family 29"/>
    <property type="match status" value="1"/>
</dbReference>
<dbReference type="Ensembl" id="ENSOKIT00005030515.1">
    <property type="protein sequence ID" value="ENSOKIP00005028841.1"/>
    <property type="gene ID" value="ENSOKIG00005012471.1"/>
</dbReference>
<evidence type="ECO:0000313" key="14">
    <source>
        <dbReference type="Ensembl" id="ENSOKIP00005028841.1"/>
    </source>
</evidence>
<dbReference type="AlphaFoldDB" id="A0A8C7M4D5"/>
<dbReference type="GO" id="GO:0000139">
    <property type="term" value="C:Golgi membrane"/>
    <property type="evidence" value="ECO:0007669"/>
    <property type="project" value="UniProtKB-SubCell"/>
</dbReference>
<dbReference type="Proteomes" id="UP000694557">
    <property type="component" value="Unassembled WGS sequence"/>
</dbReference>
<organism evidence="14 15">
    <name type="scientific">Oncorhynchus kisutch</name>
    <name type="common">Coho salmon</name>
    <name type="synonym">Salmo kisutch</name>
    <dbReference type="NCBI Taxonomy" id="8019"/>
    <lineage>
        <taxon>Eukaryota</taxon>
        <taxon>Metazoa</taxon>
        <taxon>Chordata</taxon>
        <taxon>Craniata</taxon>
        <taxon>Vertebrata</taxon>
        <taxon>Euteleostomi</taxon>
        <taxon>Actinopterygii</taxon>
        <taxon>Neopterygii</taxon>
        <taxon>Teleostei</taxon>
        <taxon>Protacanthopterygii</taxon>
        <taxon>Salmoniformes</taxon>
        <taxon>Salmonidae</taxon>
        <taxon>Salmoninae</taxon>
        <taxon>Oncorhynchus</taxon>
    </lineage>
</organism>
<accession>A0A8C7M4D5</accession>
<keyword evidence="10" id="KW-1015">Disulfide bond</keyword>
<keyword evidence="5 13" id="KW-0812">Transmembrane</keyword>
<dbReference type="InterPro" id="IPR050943">
    <property type="entry name" value="Glycosyltr_29_Sialyltrsf"/>
</dbReference>
<evidence type="ECO:0000256" key="8">
    <source>
        <dbReference type="ARBA" id="ARBA00023034"/>
    </source>
</evidence>
<protein>
    <submittedName>
        <fullName evidence="14">ST8 alpha-N-acetyl-neuraminide alpha-2,8-sialyltransferase 7.1</fullName>
    </submittedName>
</protein>
<keyword evidence="11" id="KW-0325">Glycoprotein</keyword>
<keyword evidence="7 13" id="KW-1133">Transmembrane helix</keyword>
<keyword evidence="9 13" id="KW-0472">Membrane</keyword>
<evidence type="ECO:0000256" key="2">
    <source>
        <dbReference type="ARBA" id="ARBA00006003"/>
    </source>
</evidence>
<dbReference type="PANTHER" id="PTHR11987:SF29">
    <property type="entry name" value="ALPHA-2,8-SIALYLTRANSFERASE 8F"/>
    <property type="match status" value="1"/>
</dbReference>
<dbReference type="InterPro" id="IPR001675">
    <property type="entry name" value="Glyco_trans_29"/>
</dbReference>
<dbReference type="InterPro" id="IPR012163">
    <property type="entry name" value="Sialyl_trans"/>
</dbReference>
<name>A0A8C7M4D5_ONCKI</name>
<keyword evidence="6" id="KW-0735">Signal-anchor</keyword>
<keyword evidence="3" id="KW-0328">Glycosyltransferase</keyword>
<keyword evidence="15" id="KW-1185">Reference proteome</keyword>
<evidence type="ECO:0000313" key="15">
    <source>
        <dbReference type="Proteomes" id="UP000694557"/>
    </source>
</evidence>
<dbReference type="PIRSF" id="PIRSF005557">
    <property type="entry name" value="Sialyl_trans"/>
    <property type="match status" value="1"/>
</dbReference>
<comment type="subcellular location">
    <subcellularLocation>
        <location evidence="1">Golgi apparatus membrane</location>
        <topology evidence="1">Single-pass type II membrane protein</topology>
    </subcellularLocation>
</comment>
<dbReference type="CDD" id="cd23971">
    <property type="entry name" value="GT29_ST8SIA_mono"/>
    <property type="match status" value="1"/>
</dbReference>
<evidence type="ECO:0000256" key="6">
    <source>
        <dbReference type="ARBA" id="ARBA00022968"/>
    </source>
</evidence>
<dbReference type="PANTHER" id="PTHR11987">
    <property type="entry name" value="ALPHA-2,8-SIALYLTRANSFERASE"/>
    <property type="match status" value="1"/>
</dbReference>
<feature type="disulfide bond" evidence="12">
    <location>
        <begin position="162"/>
        <end position="308"/>
    </location>
</feature>
<gene>
    <name evidence="14" type="primary">LOC109889827</name>
</gene>
<evidence type="ECO:0000256" key="4">
    <source>
        <dbReference type="ARBA" id="ARBA00022679"/>
    </source>
</evidence>
<feature type="transmembrane region" description="Helical" evidence="13">
    <location>
        <begin position="20"/>
        <end position="43"/>
    </location>
</feature>
<reference evidence="14" key="1">
    <citation type="submission" date="2025-08" db="UniProtKB">
        <authorList>
            <consortium name="Ensembl"/>
        </authorList>
    </citation>
    <scope>IDENTIFICATION</scope>
</reference>
<keyword evidence="4" id="KW-0808">Transferase</keyword>
<evidence type="ECO:0000256" key="12">
    <source>
        <dbReference type="PIRSR" id="PIRSR005557-2"/>
    </source>
</evidence>
<evidence type="ECO:0000256" key="3">
    <source>
        <dbReference type="ARBA" id="ARBA00022676"/>
    </source>
</evidence>
<keyword evidence="8" id="KW-0333">Golgi apparatus</keyword>
<evidence type="ECO:0000256" key="9">
    <source>
        <dbReference type="ARBA" id="ARBA00023136"/>
    </source>
</evidence>
<dbReference type="Pfam" id="PF00777">
    <property type="entry name" value="Glyco_transf_29"/>
    <property type="match status" value="1"/>
</dbReference>
<reference evidence="14" key="2">
    <citation type="submission" date="2025-09" db="UniProtKB">
        <authorList>
            <consortium name="Ensembl"/>
        </authorList>
    </citation>
    <scope>IDENTIFICATION</scope>
</reference>
<evidence type="ECO:0000256" key="7">
    <source>
        <dbReference type="ARBA" id="ARBA00022989"/>
    </source>
</evidence>
<sequence>MYSCSDRLAAQIVGTMRYGIYLVLFILVCSTSLLSVTLIRIYYHKRSGGFDHYAAFLCNRLRLKFLTLTSAKAINTSTLIMDVRQLMNCPHRPNITQRELYRVILRSCCNATGEMILTNQNTKSGQKIHYETNQKLFKTVDKKLHSMLPKDLPWSNGLLGHCAVVGSGGILQNNSCGAEIDRADYIIRFNLSPVNNSKDVGNKTHLMTINPSQIRSYRNLTKAPLPLANRVAAYGNASLLLPAFSYTFCTKLSLDVYHALRPLRPNQKVVFFNPNFLLNLGRKWKGQGLKEQRLSTGLMLASVAMELCKEVHIYGFWPFSLDLNNNPLPHHYYDNVGPNKGVHSMPDEFLLLLKLHTQGVLQLHLGRC</sequence>
<evidence type="ECO:0000256" key="10">
    <source>
        <dbReference type="ARBA" id="ARBA00023157"/>
    </source>
</evidence>
<proteinExistence type="inferred from homology"/>
<evidence type="ECO:0000256" key="5">
    <source>
        <dbReference type="ARBA" id="ARBA00022692"/>
    </source>
</evidence>
<dbReference type="GO" id="GO:0006491">
    <property type="term" value="P:N-glycan processing"/>
    <property type="evidence" value="ECO:0007669"/>
    <property type="project" value="TreeGrafter"/>
</dbReference>